<evidence type="ECO:0000256" key="3">
    <source>
        <dbReference type="ARBA" id="ARBA00023125"/>
    </source>
</evidence>
<dbReference type="GO" id="GO:0008270">
    <property type="term" value="F:zinc ion binding"/>
    <property type="evidence" value="ECO:0007669"/>
    <property type="project" value="InterPro"/>
</dbReference>
<dbReference type="PANTHER" id="PTHR46910">
    <property type="entry name" value="TRANSCRIPTION FACTOR PDR1"/>
    <property type="match status" value="1"/>
</dbReference>
<dbReference type="GeneID" id="28734119"/>
<dbReference type="InterPro" id="IPR007219">
    <property type="entry name" value="XnlR_reg_dom"/>
</dbReference>
<feature type="transmembrane region" description="Helical" evidence="6">
    <location>
        <begin position="370"/>
        <end position="390"/>
    </location>
</feature>
<dbReference type="GO" id="GO:0003677">
    <property type="term" value="F:DNA binding"/>
    <property type="evidence" value="ECO:0007669"/>
    <property type="project" value="UniProtKB-KW"/>
</dbReference>
<accession>A0A0N1P3G7</accession>
<evidence type="ECO:0000256" key="1">
    <source>
        <dbReference type="ARBA" id="ARBA00004123"/>
    </source>
</evidence>
<protein>
    <recommendedName>
        <fullName evidence="7">Xylanolytic transcriptional activator regulatory domain-containing protein</fullName>
    </recommendedName>
</protein>
<comment type="subcellular location">
    <subcellularLocation>
        <location evidence="1">Nucleus</location>
    </subcellularLocation>
</comment>
<proteinExistence type="predicted"/>
<evidence type="ECO:0000256" key="5">
    <source>
        <dbReference type="ARBA" id="ARBA00023242"/>
    </source>
</evidence>
<dbReference type="GO" id="GO:0006351">
    <property type="term" value="P:DNA-templated transcription"/>
    <property type="evidence" value="ECO:0007669"/>
    <property type="project" value="InterPro"/>
</dbReference>
<evidence type="ECO:0000313" key="9">
    <source>
        <dbReference type="Proteomes" id="UP000038010"/>
    </source>
</evidence>
<dbReference type="RefSeq" id="XP_018005346.1">
    <property type="nucleotide sequence ID" value="XM_018142239.1"/>
</dbReference>
<dbReference type="Pfam" id="PF04082">
    <property type="entry name" value="Fungal_trans"/>
    <property type="match status" value="1"/>
</dbReference>
<organism evidence="8 9">
    <name type="scientific">Cyphellophora attinorum</name>
    <dbReference type="NCBI Taxonomy" id="1664694"/>
    <lineage>
        <taxon>Eukaryota</taxon>
        <taxon>Fungi</taxon>
        <taxon>Dikarya</taxon>
        <taxon>Ascomycota</taxon>
        <taxon>Pezizomycotina</taxon>
        <taxon>Eurotiomycetes</taxon>
        <taxon>Chaetothyriomycetidae</taxon>
        <taxon>Chaetothyriales</taxon>
        <taxon>Cyphellophoraceae</taxon>
        <taxon>Cyphellophora</taxon>
    </lineage>
</organism>
<gene>
    <name evidence="8" type="ORF">AB675_2281</name>
</gene>
<keyword evidence="6" id="KW-0812">Transmembrane</keyword>
<evidence type="ECO:0000256" key="6">
    <source>
        <dbReference type="SAM" id="Phobius"/>
    </source>
</evidence>
<dbReference type="InterPro" id="IPR050987">
    <property type="entry name" value="AtrR-like"/>
</dbReference>
<reference evidence="8 9" key="1">
    <citation type="submission" date="2015-06" db="EMBL/GenBank/DDBJ databases">
        <title>Draft genome of the ant-associated black yeast Phialophora attae CBS 131958.</title>
        <authorList>
            <person name="Moreno L.F."/>
            <person name="Stielow B.J."/>
            <person name="de Hoog S."/>
            <person name="Vicente V.A."/>
            <person name="Weiss V.A."/>
            <person name="de Vries M."/>
            <person name="Cruz L.M."/>
            <person name="Souza E.M."/>
        </authorList>
    </citation>
    <scope>NUCLEOTIDE SEQUENCE [LARGE SCALE GENOMIC DNA]</scope>
    <source>
        <strain evidence="8 9">CBS 131958</strain>
    </source>
</reference>
<evidence type="ECO:0000256" key="2">
    <source>
        <dbReference type="ARBA" id="ARBA00023015"/>
    </source>
</evidence>
<dbReference type="Proteomes" id="UP000038010">
    <property type="component" value="Unassembled WGS sequence"/>
</dbReference>
<name>A0A0N1P3G7_9EURO</name>
<dbReference type="VEuPathDB" id="FungiDB:AB675_2281"/>
<dbReference type="CDD" id="cd12148">
    <property type="entry name" value="fungal_TF_MHR"/>
    <property type="match status" value="1"/>
</dbReference>
<dbReference type="PANTHER" id="PTHR46910:SF37">
    <property type="entry name" value="ZN(II)2CYS6 TRANSCRIPTION FACTOR (EUROFUNG)"/>
    <property type="match status" value="1"/>
</dbReference>
<dbReference type="STRING" id="1664694.A0A0N1P3G7"/>
<keyword evidence="2" id="KW-0805">Transcription regulation</keyword>
<keyword evidence="3" id="KW-0238">DNA-binding</keyword>
<keyword evidence="6" id="KW-0472">Membrane</keyword>
<keyword evidence="5" id="KW-0539">Nucleus</keyword>
<comment type="caution">
    <text evidence="8">The sequence shown here is derived from an EMBL/GenBank/DDBJ whole genome shotgun (WGS) entry which is preliminary data.</text>
</comment>
<keyword evidence="9" id="KW-1185">Reference proteome</keyword>
<evidence type="ECO:0000256" key="4">
    <source>
        <dbReference type="ARBA" id="ARBA00023163"/>
    </source>
</evidence>
<dbReference type="GO" id="GO:0003700">
    <property type="term" value="F:DNA-binding transcription factor activity"/>
    <property type="evidence" value="ECO:0007669"/>
    <property type="project" value="InterPro"/>
</dbReference>
<dbReference type="EMBL" id="LFJN01000002">
    <property type="protein sequence ID" value="KPI45383.1"/>
    <property type="molecule type" value="Genomic_DNA"/>
</dbReference>
<sequence length="470" mass="53299">MWIRYTGEYGLDGSLWQNQIYTSNATEYASLSRTLELPSKAEVLAMLHTFHHSDFAKVFPVLDPSLFHETLTKAYDGKNDLARACISAFVAFARACSQGHLDMANLERLKQTAYALIPGTLEATPRLAVIDTLVLVTVLHYCSGALQTADVLLSICVRFLYMVDGHLSPRAHYGDANSMRKAQHYRDLFWICWTFDAEISFRTGRPPAMNGTSCDLTLPAWYLQQPQIDGDQWRYPGDLRLSMIKAEAYQKLYSPGALRKPDAEILKDIRELDEMLETWRQSVSPQNRPPLAYTRDSPSPRPVRAHWSILCLEYHHCMGTIHQASSRCKLWDGDNVVQQGVASSHDLALQARRSVLMYFHDVEERMLPHVFWIIVFFPLSAALAIFCNIVSSPPGDETAISDARLLAESCHELSKRDGEREVLYPAAQVAHVRHLREFVEELVMLAKVMVEEGGKSEEQKRLLEELDTIA</sequence>
<dbReference type="GO" id="GO:0005634">
    <property type="term" value="C:nucleus"/>
    <property type="evidence" value="ECO:0007669"/>
    <property type="project" value="UniProtKB-SubCell"/>
</dbReference>
<dbReference type="AlphaFoldDB" id="A0A0N1P3G7"/>
<keyword evidence="4" id="KW-0804">Transcription</keyword>
<feature type="domain" description="Xylanolytic transcriptional activator regulatory" evidence="7">
    <location>
        <begin position="149"/>
        <end position="225"/>
    </location>
</feature>
<keyword evidence="6" id="KW-1133">Transmembrane helix</keyword>
<dbReference type="OrthoDB" id="4116913at2759"/>
<dbReference type="SMART" id="SM00906">
    <property type="entry name" value="Fungal_trans"/>
    <property type="match status" value="1"/>
</dbReference>
<evidence type="ECO:0000259" key="7">
    <source>
        <dbReference type="SMART" id="SM00906"/>
    </source>
</evidence>
<evidence type="ECO:0000313" key="8">
    <source>
        <dbReference type="EMBL" id="KPI45383.1"/>
    </source>
</evidence>